<dbReference type="InterPro" id="IPR018485">
    <property type="entry name" value="FGGY_C"/>
</dbReference>
<keyword evidence="7 8" id="KW-0119">Carbohydrate metabolism</keyword>
<dbReference type="GO" id="GO:0004856">
    <property type="term" value="F:D-xylulokinase activity"/>
    <property type="evidence" value="ECO:0007669"/>
    <property type="project" value="UniProtKB-EC"/>
</dbReference>
<dbReference type="GO" id="GO:0005997">
    <property type="term" value="P:xylulose metabolic process"/>
    <property type="evidence" value="ECO:0007669"/>
    <property type="project" value="InterPro"/>
</dbReference>
<evidence type="ECO:0000256" key="7">
    <source>
        <dbReference type="ARBA" id="ARBA00023277"/>
    </source>
</evidence>
<dbReference type="GO" id="GO:0042732">
    <property type="term" value="P:D-xylose metabolic process"/>
    <property type="evidence" value="ECO:0007669"/>
    <property type="project" value="UniProtKB-KW"/>
</dbReference>
<dbReference type="AlphaFoldDB" id="M2XS90"/>
<dbReference type="EMBL" id="ANHZ02000024">
    <property type="protein sequence ID" value="EME35683.1"/>
    <property type="molecule type" value="Genomic_DNA"/>
</dbReference>
<keyword evidence="6 8" id="KW-0067">ATP-binding</keyword>
<sequence length="477" mass="49152">MSISGTVIGVDSSTQSCKVMVVDAATGQILSRGSAPHPDGTSVDPREWTKALNQAWDAAGARERSDVLGVGVSAQQHGMVALDSAGAPVHDALLWNDVRSAPQARAMVEELGISGWVEATGSAPVTSITLTKLAWLRENAPAAAARVERVGLPHDWLVSELTGGAWITDRSEASGSGWFDPASGSIREDLLERWFGAAPQVPEVLAPHASAGTITSDWLPNSPGAVVSAGCGDNAGGGLGLGIGHGDVVVSVGTSGTVFAHSPHPIADPTGVTSGFADATGAYLPLLCTLNAARVMARTSDLLGTDLDEFDALAAAGDPDCSGLTLLPYLDGERTPNLPDAAGRWHGVTGASLTRENMARSSVLSVANSLADCLEVLRTLDVPIERALLIGGGSRSATLRTALTHVLGVDIDVPAPDEYVALGGARQAYWAAQGELPAWTAGTEGSQHLPAAQDDGADAFRARYSAMRRQLEDELAG</sequence>
<dbReference type="InterPro" id="IPR050406">
    <property type="entry name" value="FGGY_Carb_Kinase"/>
</dbReference>
<dbReference type="NCBIfam" id="TIGR01312">
    <property type="entry name" value="XylB"/>
    <property type="match status" value="1"/>
</dbReference>
<dbReference type="InterPro" id="IPR018483">
    <property type="entry name" value="Carb_kinase_FGGY_CS"/>
</dbReference>
<dbReference type="Gene3D" id="3.30.420.40">
    <property type="match status" value="2"/>
</dbReference>
<comment type="similarity">
    <text evidence="1 8">Belongs to the FGGY kinase family.</text>
</comment>
<dbReference type="Pfam" id="PF00370">
    <property type="entry name" value="FGGY_N"/>
    <property type="match status" value="1"/>
</dbReference>
<evidence type="ECO:0000259" key="10">
    <source>
        <dbReference type="Pfam" id="PF02782"/>
    </source>
</evidence>
<gene>
    <name evidence="8" type="primary">xylB</name>
    <name evidence="11" type="ORF">C884_01410</name>
</gene>
<keyword evidence="5 8" id="KW-0418">Kinase</keyword>
<dbReference type="InterPro" id="IPR043129">
    <property type="entry name" value="ATPase_NBD"/>
</dbReference>
<keyword evidence="4 8" id="KW-0547">Nucleotide-binding</keyword>
<dbReference type="STRING" id="71999.KPaMU14_00800"/>
<accession>M2XS90</accession>
<organism evidence="11 12">
    <name type="scientific">Kocuria palustris PEL</name>
    <dbReference type="NCBI Taxonomy" id="1236550"/>
    <lineage>
        <taxon>Bacteria</taxon>
        <taxon>Bacillati</taxon>
        <taxon>Actinomycetota</taxon>
        <taxon>Actinomycetes</taxon>
        <taxon>Micrococcales</taxon>
        <taxon>Micrococcaceae</taxon>
        <taxon>Kocuria</taxon>
    </lineage>
</organism>
<dbReference type="Pfam" id="PF02782">
    <property type="entry name" value="FGGY_C"/>
    <property type="match status" value="1"/>
</dbReference>
<feature type="domain" description="Carbohydrate kinase FGGY N-terminal" evidence="9">
    <location>
        <begin position="7"/>
        <end position="239"/>
    </location>
</feature>
<reference evidence="11 12" key="1">
    <citation type="journal article" date="2014" name="Genome Announc.">
        <title>Draft Genome Sequence of Kocuria palustris PEL.</title>
        <authorList>
            <person name="Sharma G."/>
            <person name="Khatri I."/>
            <person name="Subramanian S."/>
        </authorList>
    </citation>
    <scope>NUCLEOTIDE SEQUENCE [LARGE SCALE GENOMIC DNA]</scope>
    <source>
        <strain evidence="11 12">PEL</strain>
    </source>
</reference>
<protein>
    <recommendedName>
        <fullName evidence="8">Xylulose kinase</fullName>
        <shortName evidence="8">Xylulokinase</shortName>
        <ecNumber evidence="8">2.7.1.17</ecNumber>
    </recommendedName>
</protein>
<proteinExistence type="inferred from homology"/>
<evidence type="ECO:0000256" key="3">
    <source>
        <dbReference type="ARBA" id="ARBA00022679"/>
    </source>
</evidence>
<keyword evidence="2 8" id="KW-0859">Xylose metabolism</keyword>
<evidence type="ECO:0000259" key="9">
    <source>
        <dbReference type="Pfam" id="PF00370"/>
    </source>
</evidence>
<evidence type="ECO:0000313" key="12">
    <source>
        <dbReference type="Proteomes" id="UP000009877"/>
    </source>
</evidence>
<evidence type="ECO:0000256" key="6">
    <source>
        <dbReference type="ARBA" id="ARBA00022840"/>
    </source>
</evidence>
<evidence type="ECO:0000256" key="4">
    <source>
        <dbReference type="ARBA" id="ARBA00022741"/>
    </source>
</evidence>
<dbReference type="PIRSF" id="PIRSF000538">
    <property type="entry name" value="GlpK"/>
    <property type="match status" value="1"/>
</dbReference>
<dbReference type="EC" id="2.7.1.17" evidence="8"/>
<dbReference type="InterPro" id="IPR006000">
    <property type="entry name" value="Xylulokinase"/>
</dbReference>
<name>M2XS90_9MICC</name>
<feature type="domain" description="Carbohydrate kinase FGGY C-terminal" evidence="10">
    <location>
        <begin position="249"/>
        <end position="432"/>
    </location>
</feature>
<dbReference type="InterPro" id="IPR000577">
    <property type="entry name" value="Carb_kinase_FGGY"/>
</dbReference>
<dbReference type="GO" id="GO:0005524">
    <property type="term" value="F:ATP binding"/>
    <property type="evidence" value="ECO:0007669"/>
    <property type="project" value="UniProtKB-KW"/>
</dbReference>
<evidence type="ECO:0000256" key="1">
    <source>
        <dbReference type="ARBA" id="ARBA00009156"/>
    </source>
</evidence>
<keyword evidence="12" id="KW-1185">Reference proteome</keyword>
<evidence type="ECO:0000256" key="8">
    <source>
        <dbReference type="RuleBase" id="RU364073"/>
    </source>
</evidence>
<evidence type="ECO:0000256" key="5">
    <source>
        <dbReference type="ARBA" id="ARBA00022777"/>
    </source>
</evidence>
<comment type="catalytic activity">
    <reaction evidence="8">
        <text>D-xylulose + ATP = D-xylulose 5-phosphate + ADP + H(+)</text>
        <dbReference type="Rhea" id="RHEA:10964"/>
        <dbReference type="ChEBI" id="CHEBI:15378"/>
        <dbReference type="ChEBI" id="CHEBI:17140"/>
        <dbReference type="ChEBI" id="CHEBI:30616"/>
        <dbReference type="ChEBI" id="CHEBI:57737"/>
        <dbReference type="ChEBI" id="CHEBI:456216"/>
        <dbReference type="EC" id="2.7.1.17"/>
    </reaction>
</comment>
<dbReference type="PANTHER" id="PTHR43095:SF5">
    <property type="entry name" value="XYLULOSE KINASE"/>
    <property type="match status" value="1"/>
</dbReference>
<comment type="caution">
    <text evidence="11">The sequence shown here is derived from an EMBL/GenBank/DDBJ whole genome shotgun (WGS) entry which is preliminary data.</text>
</comment>
<dbReference type="InterPro" id="IPR018484">
    <property type="entry name" value="FGGY_N"/>
</dbReference>
<evidence type="ECO:0000256" key="2">
    <source>
        <dbReference type="ARBA" id="ARBA00022629"/>
    </source>
</evidence>
<dbReference type="Proteomes" id="UP000009877">
    <property type="component" value="Unassembled WGS sequence"/>
</dbReference>
<keyword evidence="3 8" id="KW-0808">Transferase</keyword>
<dbReference type="PANTHER" id="PTHR43095">
    <property type="entry name" value="SUGAR KINASE"/>
    <property type="match status" value="1"/>
</dbReference>
<dbReference type="RefSeq" id="WP_006215636.1">
    <property type="nucleotide sequence ID" value="NZ_ANHZ02000024.1"/>
</dbReference>
<evidence type="ECO:0000313" key="11">
    <source>
        <dbReference type="EMBL" id="EME35683.1"/>
    </source>
</evidence>
<dbReference type="SUPFAM" id="SSF53067">
    <property type="entry name" value="Actin-like ATPase domain"/>
    <property type="match status" value="2"/>
</dbReference>
<dbReference type="PROSITE" id="PS00933">
    <property type="entry name" value="FGGY_KINASES_1"/>
    <property type="match status" value="1"/>
</dbReference>